<protein>
    <submittedName>
        <fullName evidence="2">Uncharacterized protein</fullName>
    </submittedName>
</protein>
<reference evidence="2 3" key="1">
    <citation type="submission" date="2023-02" db="EMBL/GenBank/DDBJ databases">
        <title>LHISI_Scaffold_Assembly.</title>
        <authorList>
            <person name="Stuart O.P."/>
            <person name="Cleave R."/>
            <person name="Magrath M.J.L."/>
            <person name="Mikheyev A.S."/>
        </authorList>
    </citation>
    <scope>NUCLEOTIDE SEQUENCE [LARGE SCALE GENOMIC DNA]</scope>
    <source>
        <strain evidence="2">Daus_M_001</strain>
        <tissue evidence="2">Leg muscle</tissue>
    </source>
</reference>
<proteinExistence type="predicted"/>
<evidence type="ECO:0000256" key="1">
    <source>
        <dbReference type="SAM" id="MobiDB-lite"/>
    </source>
</evidence>
<gene>
    <name evidence="2" type="ORF">PR048_025343</name>
</gene>
<keyword evidence="3" id="KW-1185">Reference proteome</keyword>
<sequence length="312" mass="35342">MLREDSRRRRQIALTWQFDTNSLFLFGRDYNLAEAPVDVGWRGAAADDDRRRRQMTFQAGAGLIESVRTRQHTQGGKHKQIKTSDAWRTQVREGVTGDTTEMSRRRGPCFLAPRCALTLSNIRYLLPETHLHSSYIFLTNVHLSTDADESLTRRVLASGLESTLAAETTDVYRLFTIIETPTKKESAIACSKNSPSNRLELFRKTMKNRNPDGRTGVRTQVLPDASRKIYHCDASLGQRRGSLAGQPANYRGQQRKPHAAAPTRRDPTTILEVVSRFIHAKTRVSSTFAPTPRLARFGHAFRVEWSEVENFG</sequence>
<feature type="region of interest" description="Disordered" evidence="1">
    <location>
        <begin position="239"/>
        <end position="266"/>
    </location>
</feature>
<dbReference type="Proteomes" id="UP001159363">
    <property type="component" value="Chromosome 9"/>
</dbReference>
<organism evidence="2 3">
    <name type="scientific">Dryococelus australis</name>
    <dbReference type="NCBI Taxonomy" id="614101"/>
    <lineage>
        <taxon>Eukaryota</taxon>
        <taxon>Metazoa</taxon>
        <taxon>Ecdysozoa</taxon>
        <taxon>Arthropoda</taxon>
        <taxon>Hexapoda</taxon>
        <taxon>Insecta</taxon>
        <taxon>Pterygota</taxon>
        <taxon>Neoptera</taxon>
        <taxon>Polyneoptera</taxon>
        <taxon>Phasmatodea</taxon>
        <taxon>Verophasmatodea</taxon>
        <taxon>Anareolatae</taxon>
        <taxon>Phasmatidae</taxon>
        <taxon>Eurycanthinae</taxon>
        <taxon>Dryococelus</taxon>
    </lineage>
</organism>
<comment type="caution">
    <text evidence="2">The sequence shown here is derived from an EMBL/GenBank/DDBJ whole genome shotgun (WGS) entry which is preliminary data.</text>
</comment>
<evidence type="ECO:0000313" key="2">
    <source>
        <dbReference type="EMBL" id="KAJ8874483.1"/>
    </source>
</evidence>
<dbReference type="EMBL" id="JARBHB010000010">
    <property type="protein sequence ID" value="KAJ8874483.1"/>
    <property type="molecule type" value="Genomic_DNA"/>
</dbReference>
<accession>A0ABQ9GR48</accession>
<name>A0ABQ9GR48_9NEOP</name>
<evidence type="ECO:0000313" key="3">
    <source>
        <dbReference type="Proteomes" id="UP001159363"/>
    </source>
</evidence>